<protein>
    <submittedName>
        <fullName evidence="1">DUF2811 domain-containing protein</fullName>
    </submittedName>
</protein>
<organism evidence="1 2">
    <name type="scientific">Adonisia turfae CCMR0082</name>
    <dbReference type="NCBI Taxonomy" id="2304604"/>
    <lineage>
        <taxon>Bacteria</taxon>
        <taxon>Bacillati</taxon>
        <taxon>Cyanobacteriota</taxon>
        <taxon>Adonisia</taxon>
        <taxon>Adonisia turfae</taxon>
    </lineage>
</organism>
<dbReference type="EMBL" id="QZCE01000002">
    <property type="protein sequence ID" value="NEZ65219.1"/>
    <property type="molecule type" value="Genomic_DNA"/>
</dbReference>
<gene>
    <name evidence="1" type="ORF">D0962_20975</name>
</gene>
<name>A0A6M0S9T9_9CYAN</name>
<dbReference type="Proteomes" id="UP000473574">
    <property type="component" value="Unassembled WGS sequence"/>
</dbReference>
<proteinExistence type="predicted"/>
<dbReference type="InterPro" id="IPR021231">
    <property type="entry name" value="DUF2811"/>
</dbReference>
<comment type="caution">
    <text evidence="1">The sequence shown here is derived from an EMBL/GenBank/DDBJ whole genome shotgun (WGS) entry which is preliminary data.</text>
</comment>
<sequence>MTSAPKASASTTAPVTVSLMIEIPETLHHSIQDYLSTHELWSQERVMQAALSLFLMQNGANQPHVNRLYLDSLFGCTI</sequence>
<reference evidence="1 2" key="1">
    <citation type="journal article" date="2020" name="Microb. Ecol.">
        <title>Ecogenomics of the Marine Benthic Filamentous Cyanobacterium Adonisia.</title>
        <authorList>
            <person name="Walter J.M."/>
            <person name="Coutinho F.H."/>
            <person name="Leomil L."/>
            <person name="Hargreaves P.I."/>
            <person name="Campeao M.E."/>
            <person name="Vieira V.V."/>
            <person name="Silva B.S."/>
            <person name="Fistarol G.O."/>
            <person name="Salomon P.S."/>
            <person name="Sawabe T."/>
            <person name="Mino S."/>
            <person name="Hosokawa M."/>
            <person name="Miyashita H."/>
            <person name="Maruyama F."/>
            <person name="van Verk M.C."/>
            <person name="Dutilh B.E."/>
            <person name="Thompson C.C."/>
            <person name="Thompson F.L."/>
        </authorList>
    </citation>
    <scope>NUCLEOTIDE SEQUENCE [LARGE SCALE GENOMIC DNA]</scope>
    <source>
        <strain evidence="1 2">CCMR0082</strain>
    </source>
</reference>
<accession>A0A6M0S9T9</accession>
<dbReference type="AlphaFoldDB" id="A0A6M0S9T9"/>
<dbReference type="RefSeq" id="WP_163666158.1">
    <property type="nucleotide sequence ID" value="NZ_QZCE01000002.1"/>
</dbReference>
<evidence type="ECO:0000313" key="1">
    <source>
        <dbReference type="EMBL" id="NEZ65219.1"/>
    </source>
</evidence>
<dbReference type="Pfam" id="PF10929">
    <property type="entry name" value="DUF2811"/>
    <property type="match status" value="1"/>
</dbReference>
<evidence type="ECO:0000313" key="2">
    <source>
        <dbReference type="Proteomes" id="UP000473574"/>
    </source>
</evidence>